<reference evidence="1" key="1">
    <citation type="journal article" date="2015" name="Nature">
        <title>Complex archaea that bridge the gap between prokaryotes and eukaryotes.</title>
        <authorList>
            <person name="Spang A."/>
            <person name="Saw J.H."/>
            <person name="Jorgensen S.L."/>
            <person name="Zaremba-Niedzwiedzka K."/>
            <person name="Martijn J."/>
            <person name="Lind A.E."/>
            <person name="van Eijk R."/>
            <person name="Schleper C."/>
            <person name="Guy L."/>
            <person name="Ettema T.J."/>
        </authorList>
    </citation>
    <scope>NUCLEOTIDE SEQUENCE</scope>
</reference>
<organism evidence="1">
    <name type="scientific">marine sediment metagenome</name>
    <dbReference type="NCBI Taxonomy" id="412755"/>
    <lineage>
        <taxon>unclassified sequences</taxon>
        <taxon>metagenomes</taxon>
        <taxon>ecological metagenomes</taxon>
    </lineage>
</organism>
<name>A0A0F9DRP0_9ZZZZ</name>
<feature type="non-terminal residue" evidence="1">
    <location>
        <position position="1"/>
    </location>
</feature>
<dbReference type="EMBL" id="LAZR01030501">
    <property type="protein sequence ID" value="KKL56421.1"/>
    <property type="molecule type" value="Genomic_DNA"/>
</dbReference>
<protein>
    <submittedName>
        <fullName evidence="1">Uncharacterized protein</fullName>
    </submittedName>
</protein>
<evidence type="ECO:0000313" key="1">
    <source>
        <dbReference type="EMBL" id="KKL56421.1"/>
    </source>
</evidence>
<proteinExistence type="predicted"/>
<sequence length="63" mass="7229">EYGPFSMVPERDDTETSHLVTLHDGRMVRVMPDDHSTGQKRSQTIVKALKAMHAVWIADRSHR</sequence>
<dbReference type="AlphaFoldDB" id="A0A0F9DRP0"/>
<gene>
    <name evidence="1" type="ORF">LCGC14_2245610</name>
</gene>
<comment type="caution">
    <text evidence="1">The sequence shown here is derived from an EMBL/GenBank/DDBJ whole genome shotgun (WGS) entry which is preliminary data.</text>
</comment>
<accession>A0A0F9DRP0</accession>